<reference evidence="1 2" key="1">
    <citation type="journal article" date="2014" name="BMC Genomics">
        <title>Comparison of environmental and isolate Sulfobacillus genomes reveals diverse carbon, sulfur, nitrogen, and hydrogen metabolisms.</title>
        <authorList>
            <person name="Justice N.B."/>
            <person name="Norman A."/>
            <person name="Brown C.T."/>
            <person name="Singh A."/>
            <person name="Thomas B.C."/>
            <person name="Banfield J.F."/>
        </authorList>
    </citation>
    <scope>NUCLEOTIDE SEQUENCE [LARGE SCALE GENOMIC DNA]</scope>
    <source>
        <strain evidence="1">AMDSBA3</strain>
    </source>
</reference>
<comment type="caution">
    <text evidence="1">The sequence shown here is derived from an EMBL/GenBank/DDBJ whole genome shotgun (WGS) entry which is preliminary data.</text>
</comment>
<gene>
    <name evidence="1" type="ORF">C7B45_15435</name>
</gene>
<name>A0A2T2WDK1_9FIRM</name>
<organism evidence="1 2">
    <name type="scientific">Sulfobacillus acidophilus</name>
    <dbReference type="NCBI Taxonomy" id="53633"/>
    <lineage>
        <taxon>Bacteria</taxon>
        <taxon>Bacillati</taxon>
        <taxon>Bacillota</taxon>
        <taxon>Clostridia</taxon>
        <taxon>Eubacteriales</taxon>
        <taxon>Clostridiales Family XVII. Incertae Sedis</taxon>
        <taxon>Sulfobacillus</taxon>
    </lineage>
</organism>
<evidence type="ECO:0000313" key="1">
    <source>
        <dbReference type="EMBL" id="PSR20321.1"/>
    </source>
</evidence>
<evidence type="ECO:0000313" key="2">
    <source>
        <dbReference type="Proteomes" id="UP000241848"/>
    </source>
</evidence>
<protein>
    <submittedName>
        <fullName evidence="1">Uncharacterized protein</fullName>
    </submittedName>
</protein>
<proteinExistence type="predicted"/>
<dbReference type="AlphaFoldDB" id="A0A2T2WDK1"/>
<sequence length="251" mass="29309">MVRKRCGVPSQDMTTGRFALRLSLDRKVTPALDWSLSFAEILAQRIRHPEYSARAWMDVLESALKSPETPRDWRHHGTWEAVRAVVGWHRQLETVLASRDWPLVQQVWLQHGGPQWDPWGLAVVLERTRDDIIFREFQTFLHHPIRPNAALWVWAATPTLKTWPDFARCTPIEALDRALRQLESPAVVPEMPHFWHAWREWVDDPPPDGSVAVESIYPHQVVQTWQYALENTEREPLWLPSAGGQLFWELD</sequence>
<dbReference type="Proteomes" id="UP000241848">
    <property type="component" value="Unassembled WGS sequence"/>
</dbReference>
<dbReference type="EMBL" id="PXYV01000069">
    <property type="protein sequence ID" value="PSR20321.1"/>
    <property type="molecule type" value="Genomic_DNA"/>
</dbReference>
<accession>A0A2T2WDK1</accession>